<feature type="region of interest" description="Disordered" evidence="1">
    <location>
        <begin position="1"/>
        <end position="27"/>
    </location>
</feature>
<gene>
    <name evidence="2" type="ORF">KY290_036162</name>
</gene>
<evidence type="ECO:0000256" key="1">
    <source>
        <dbReference type="SAM" id="MobiDB-lite"/>
    </source>
</evidence>
<evidence type="ECO:0000313" key="3">
    <source>
        <dbReference type="Proteomes" id="UP000826656"/>
    </source>
</evidence>
<reference evidence="2 3" key="1">
    <citation type="journal article" date="2021" name="bioRxiv">
        <title>Chromosome-scale and haplotype-resolved genome assembly of a tetraploid potato cultivar.</title>
        <authorList>
            <person name="Sun H."/>
            <person name="Jiao W.-B."/>
            <person name="Krause K."/>
            <person name="Campoy J.A."/>
            <person name="Goel M."/>
            <person name="Folz-Donahue K."/>
            <person name="Kukat C."/>
            <person name="Huettel B."/>
            <person name="Schneeberger K."/>
        </authorList>
    </citation>
    <scope>NUCLEOTIDE SEQUENCE [LARGE SCALE GENOMIC DNA]</scope>
    <source>
        <strain evidence="2">SolTubOtavaFocal</strain>
        <tissue evidence="2">Leaves</tissue>
    </source>
</reference>
<feature type="compositionally biased region" description="Basic residues" evidence="1">
    <location>
        <begin position="52"/>
        <end position="61"/>
    </location>
</feature>
<organism evidence="2 3">
    <name type="scientific">Solanum tuberosum</name>
    <name type="common">Potato</name>
    <dbReference type="NCBI Taxonomy" id="4113"/>
    <lineage>
        <taxon>Eukaryota</taxon>
        <taxon>Viridiplantae</taxon>
        <taxon>Streptophyta</taxon>
        <taxon>Embryophyta</taxon>
        <taxon>Tracheophyta</taxon>
        <taxon>Spermatophyta</taxon>
        <taxon>Magnoliopsida</taxon>
        <taxon>eudicotyledons</taxon>
        <taxon>Gunneridae</taxon>
        <taxon>Pentapetalae</taxon>
        <taxon>asterids</taxon>
        <taxon>lamiids</taxon>
        <taxon>Solanales</taxon>
        <taxon>Solanaceae</taxon>
        <taxon>Solanoideae</taxon>
        <taxon>Solaneae</taxon>
        <taxon>Solanum</taxon>
    </lineage>
</organism>
<proteinExistence type="predicted"/>
<keyword evidence="3" id="KW-1185">Reference proteome</keyword>
<feature type="compositionally biased region" description="Basic residues" evidence="1">
    <location>
        <begin position="1"/>
        <end position="11"/>
    </location>
</feature>
<protein>
    <submittedName>
        <fullName evidence="2">Uncharacterized protein</fullName>
    </submittedName>
</protein>
<name>A0ABQ7TRV6_SOLTU</name>
<dbReference type="Proteomes" id="UP000826656">
    <property type="component" value="Unassembled WGS sequence"/>
</dbReference>
<sequence length="112" mass="12679">MAQKKKKKKCVSSHGHENLANRKAPNKKKFILNTKNSNQIISNGEEKVTQKFNKKKKKKSVRPYQISGKSIVEPSNDNTDQMEIDQRGEAKHLTEDWEGAVADLKEAAEKSS</sequence>
<accession>A0ABQ7TRV6</accession>
<feature type="region of interest" description="Disordered" evidence="1">
    <location>
        <begin position="51"/>
        <end position="80"/>
    </location>
</feature>
<dbReference type="EMBL" id="JAIVGD010000028">
    <property type="protein sequence ID" value="KAH0737457.1"/>
    <property type="molecule type" value="Genomic_DNA"/>
</dbReference>
<evidence type="ECO:0000313" key="2">
    <source>
        <dbReference type="EMBL" id="KAH0737457.1"/>
    </source>
</evidence>
<comment type="caution">
    <text evidence="2">The sequence shown here is derived from an EMBL/GenBank/DDBJ whole genome shotgun (WGS) entry which is preliminary data.</text>
</comment>